<dbReference type="FunFam" id="3.30.450.20:FF:000135">
    <property type="entry name" value="Ptaureo1a lov2 domain"/>
    <property type="match status" value="1"/>
</dbReference>
<feature type="region of interest" description="Disordered" evidence="5">
    <location>
        <begin position="55"/>
        <end position="78"/>
    </location>
</feature>
<evidence type="ECO:0000256" key="4">
    <source>
        <dbReference type="SAM" id="Coils"/>
    </source>
</evidence>
<dbReference type="InterPro" id="IPR000014">
    <property type="entry name" value="PAS"/>
</dbReference>
<feature type="compositionally biased region" description="Basic and acidic residues" evidence="5">
    <location>
        <begin position="233"/>
        <end position="247"/>
    </location>
</feature>
<feature type="compositionally biased region" description="Gly residues" evidence="5">
    <location>
        <begin position="1"/>
        <end position="23"/>
    </location>
</feature>
<dbReference type="SMART" id="SM00338">
    <property type="entry name" value="BRLZ"/>
    <property type="match status" value="1"/>
</dbReference>
<dbReference type="InterPro" id="IPR001610">
    <property type="entry name" value="PAC"/>
</dbReference>
<dbReference type="Pfam" id="PF07716">
    <property type="entry name" value="bZIP_2"/>
    <property type="match status" value="1"/>
</dbReference>
<dbReference type="PROSITE" id="PS50113">
    <property type="entry name" value="PAC"/>
    <property type="match status" value="1"/>
</dbReference>
<evidence type="ECO:0000259" key="7">
    <source>
        <dbReference type="PROSITE" id="PS50113"/>
    </source>
</evidence>
<feature type="compositionally biased region" description="Low complexity" evidence="5">
    <location>
        <begin position="100"/>
        <end position="131"/>
    </location>
</feature>
<dbReference type="GO" id="GO:0005634">
    <property type="term" value="C:nucleus"/>
    <property type="evidence" value="ECO:0007669"/>
    <property type="project" value="TreeGrafter"/>
</dbReference>
<evidence type="ECO:0000259" key="8">
    <source>
        <dbReference type="PROSITE" id="PS50217"/>
    </source>
</evidence>
<name>A0A8F2IEU3_9STRA</name>
<dbReference type="PANTHER" id="PTHR47429:SF2">
    <property type="entry name" value="PROTEIN TWIN LOV 1"/>
    <property type="match status" value="1"/>
</dbReference>
<feature type="compositionally biased region" description="Acidic residues" evidence="5">
    <location>
        <begin position="179"/>
        <end position="198"/>
    </location>
</feature>
<dbReference type="PROSITE" id="PS50112">
    <property type="entry name" value="PAS"/>
    <property type="match status" value="1"/>
</dbReference>
<evidence type="ECO:0000313" key="9">
    <source>
        <dbReference type="EMBL" id="QWS67784.1"/>
    </source>
</evidence>
<keyword evidence="2" id="KW-0288">FMN</keyword>
<sequence>MEGLGQPGDAGGGSGSSTGGGASAGASASFPPPPVFGFSRDDSINLEDIFVDWFNEDNLNGPPSSYQSSSQDSAAPAILPQEAYVPALTTAQKLQQLQQLQQQQRLEQQQLLASHQASEQQQQQQQQQFQQSGIGKAGRTSPLTMMMPTGGDKSKAAGAATVGGGRATVVNNGGGMGGVEDEEGEEDDFEDDYEDDDGGTSTGSGGGGGGRRKKRQRGAGGGGSMGGGSSGRRMTEEQKVERRERNREHAKRSRVRKKFLLESLQKSVNALQEENDKLRGAIRTHLKDGAHDLLKSCEVEPEDSLLTSDPASATKILDDPDYTLVKALQTAQQNFVITDPTLPDNPIVYASGGFLNLTGYQMDQILGRNCRFLQGPDTDPSAVDKIRRAIEDGTDGSVCLLNYRADGTTFWNQFFIAALRGADGNVVNFVGVQCRVSEEYALEVLKKEMESTTSTGAPSTGMHLKG</sequence>
<feature type="region of interest" description="Disordered" evidence="5">
    <location>
        <begin position="100"/>
        <end position="254"/>
    </location>
</feature>
<dbReference type="InterPro" id="IPR035965">
    <property type="entry name" value="PAS-like_dom_sf"/>
</dbReference>
<keyword evidence="4" id="KW-0175">Coiled coil</keyword>
<feature type="coiled-coil region" evidence="4">
    <location>
        <begin position="261"/>
        <end position="288"/>
    </location>
</feature>
<dbReference type="Gene3D" id="1.20.5.170">
    <property type="match status" value="1"/>
</dbReference>
<protein>
    <submittedName>
        <fullName evidence="9">BZIP77</fullName>
    </submittedName>
</protein>
<dbReference type="InterPro" id="IPR004827">
    <property type="entry name" value="bZIP"/>
</dbReference>
<dbReference type="CDD" id="cd14809">
    <property type="entry name" value="bZIP_AUREO-like"/>
    <property type="match status" value="1"/>
</dbReference>
<keyword evidence="3" id="KW-0157">Chromophore</keyword>
<feature type="region of interest" description="Disordered" evidence="5">
    <location>
        <begin position="1"/>
        <end position="41"/>
    </location>
</feature>
<feature type="compositionally biased region" description="Gly residues" evidence="5">
    <location>
        <begin position="200"/>
        <end position="209"/>
    </location>
</feature>
<dbReference type="Pfam" id="PF13426">
    <property type="entry name" value="PAS_9"/>
    <property type="match status" value="1"/>
</dbReference>
<dbReference type="SUPFAM" id="SSF57959">
    <property type="entry name" value="Leucine zipper domain"/>
    <property type="match status" value="1"/>
</dbReference>
<dbReference type="EMBL" id="MT273120">
    <property type="protein sequence ID" value="QWS67784.1"/>
    <property type="molecule type" value="mRNA"/>
</dbReference>
<dbReference type="SMART" id="SM00086">
    <property type="entry name" value="PAC"/>
    <property type="match status" value="1"/>
</dbReference>
<feature type="domain" description="PAS" evidence="6">
    <location>
        <begin position="320"/>
        <end position="393"/>
    </location>
</feature>
<feature type="compositionally biased region" description="Gly residues" evidence="5">
    <location>
        <begin position="161"/>
        <end position="178"/>
    </location>
</feature>
<dbReference type="PROSITE" id="PS50217">
    <property type="entry name" value="BZIP"/>
    <property type="match status" value="1"/>
</dbReference>
<keyword evidence="1" id="KW-0285">Flavoprotein</keyword>
<dbReference type="InterPro" id="IPR046347">
    <property type="entry name" value="bZIP_sf"/>
</dbReference>
<reference evidence="9" key="1">
    <citation type="submission" date="2020-04" db="EMBL/GenBank/DDBJ databases">
        <title>A blue-light sensing bZIP transcription factor conveys signal from nitrogen depletion to oil production in Nannochloropsis spp.</title>
        <authorList>
            <person name="Zhang P."/>
            <person name="Xin Y."/>
            <person name="Xu J."/>
        </authorList>
    </citation>
    <scope>NUCLEOTIDE SEQUENCE</scope>
    <source>
        <strain evidence="9">IMET1</strain>
    </source>
</reference>
<evidence type="ECO:0000256" key="1">
    <source>
        <dbReference type="ARBA" id="ARBA00022630"/>
    </source>
</evidence>
<proteinExistence type="evidence at transcript level"/>
<dbReference type="SUPFAM" id="SSF81995">
    <property type="entry name" value="beta-sandwich domain of Sec23/24"/>
    <property type="match status" value="1"/>
</dbReference>
<feature type="domain" description="BZIP" evidence="8">
    <location>
        <begin position="236"/>
        <end position="279"/>
    </location>
</feature>
<feature type="compositionally biased region" description="Gly residues" evidence="5">
    <location>
        <begin position="218"/>
        <end position="230"/>
    </location>
</feature>
<evidence type="ECO:0000256" key="3">
    <source>
        <dbReference type="ARBA" id="ARBA00022991"/>
    </source>
</evidence>
<accession>A0A8F2IEU3</accession>
<evidence type="ECO:0000259" key="6">
    <source>
        <dbReference type="PROSITE" id="PS50112"/>
    </source>
</evidence>
<evidence type="ECO:0000256" key="2">
    <source>
        <dbReference type="ARBA" id="ARBA00022643"/>
    </source>
</evidence>
<feature type="compositionally biased region" description="Low complexity" evidence="5">
    <location>
        <begin position="62"/>
        <end position="77"/>
    </location>
</feature>
<dbReference type="Gene3D" id="3.30.450.20">
    <property type="entry name" value="PAS domain"/>
    <property type="match status" value="1"/>
</dbReference>
<dbReference type="CDD" id="cd00130">
    <property type="entry name" value="PAS"/>
    <property type="match status" value="1"/>
</dbReference>
<feature type="domain" description="PAC" evidence="7">
    <location>
        <begin position="394"/>
        <end position="448"/>
    </location>
</feature>
<dbReference type="AlphaFoldDB" id="A0A8F2IEU3"/>
<organism evidence="9">
    <name type="scientific">Nannochloropsis oceanica</name>
    <dbReference type="NCBI Taxonomy" id="145522"/>
    <lineage>
        <taxon>Eukaryota</taxon>
        <taxon>Sar</taxon>
        <taxon>Stramenopiles</taxon>
        <taxon>Ochrophyta</taxon>
        <taxon>Eustigmatophyceae</taxon>
        <taxon>Eustigmatales</taxon>
        <taxon>Monodopsidaceae</taxon>
        <taxon>Nannochloropsis</taxon>
    </lineage>
</organism>
<dbReference type="SUPFAM" id="SSF55785">
    <property type="entry name" value="PYP-like sensor domain (PAS domain)"/>
    <property type="match status" value="1"/>
</dbReference>
<dbReference type="NCBIfam" id="TIGR00229">
    <property type="entry name" value="sensory_box"/>
    <property type="match status" value="1"/>
</dbReference>
<dbReference type="GO" id="GO:0003700">
    <property type="term" value="F:DNA-binding transcription factor activity"/>
    <property type="evidence" value="ECO:0007669"/>
    <property type="project" value="InterPro"/>
</dbReference>
<evidence type="ECO:0000256" key="5">
    <source>
        <dbReference type="SAM" id="MobiDB-lite"/>
    </source>
</evidence>
<dbReference type="SMR" id="A0A8F2IEU3"/>
<dbReference type="InterPro" id="IPR000700">
    <property type="entry name" value="PAS-assoc_C"/>
</dbReference>
<dbReference type="PANTHER" id="PTHR47429">
    <property type="entry name" value="PROTEIN TWIN LOV 1"/>
    <property type="match status" value="1"/>
</dbReference>